<keyword evidence="2 4" id="KW-0560">Oxidoreductase</keyword>
<protein>
    <recommendedName>
        <fullName evidence="4">Pyruvate dehydrogenase E1 component subunit beta</fullName>
        <ecNumber evidence="4">1.2.4.1</ecNumber>
    </recommendedName>
</protein>
<evidence type="ECO:0000313" key="6">
    <source>
        <dbReference type="Proteomes" id="UP001085076"/>
    </source>
</evidence>
<organism evidence="5 6">
    <name type="scientific">Dioscorea zingiberensis</name>
    <dbReference type="NCBI Taxonomy" id="325984"/>
    <lineage>
        <taxon>Eukaryota</taxon>
        <taxon>Viridiplantae</taxon>
        <taxon>Streptophyta</taxon>
        <taxon>Embryophyta</taxon>
        <taxon>Tracheophyta</taxon>
        <taxon>Spermatophyta</taxon>
        <taxon>Magnoliopsida</taxon>
        <taxon>Liliopsida</taxon>
        <taxon>Dioscoreales</taxon>
        <taxon>Dioscoreaceae</taxon>
        <taxon>Dioscorea</taxon>
    </lineage>
</organism>
<comment type="function">
    <text evidence="4">The pyruvate dehydrogenase complex catalyzes the overall conversion of pyruvate to acetyl-CoA and CO2.</text>
</comment>
<comment type="caution">
    <text evidence="5">The sequence shown here is derived from an EMBL/GenBank/DDBJ whole genome shotgun (WGS) entry which is preliminary data.</text>
</comment>
<dbReference type="OrthoDB" id="1686094at2759"/>
<sequence length="113" mass="12838">MEEVNDLRSACVDEVLEVGVCGCDQDWSRVWSSPEGHDNLILLNLFDMTVRDALNSTLDEEMSADPKVGEYQGAYKVGFIGIRVGSAYYGLRPVVEFMTFNFSMQVRYDSKFY</sequence>
<keyword evidence="3 4" id="KW-0786">Thiamine pyrophosphate</keyword>
<dbReference type="AlphaFoldDB" id="A0A9D5CM66"/>
<comment type="cofactor">
    <cofactor evidence="1 4">
        <name>thiamine diphosphate</name>
        <dbReference type="ChEBI" id="CHEBI:58937"/>
    </cofactor>
</comment>
<dbReference type="InterPro" id="IPR029061">
    <property type="entry name" value="THDP-binding"/>
</dbReference>
<accession>A0A9D5CM66</accession>
<dbReference type="GO" id="GO:0006086">
    <property type="term" value="P:pyruvate decarboxylation to acetyl-CoA"/>
    <property type="evidence" value="ECO:0007669"/>
    <property type="project" value="InterPro"/>
</dbReference>
<dbReference type="EC" id="1.2.4.1" evidence="4"/>
<reference evidence="5" key="2">
    <citation type="journal article" date="2022" name="Hortic Res">
        <title>The genome of Dioscorea zingiberensis sheds light on the biosynthesis, origin and evolution of the medicinally important diosgenin saponins.</title>
        <authorList>
            <person name="Li Y."/>
            <person name="Tan C."/>
            <person name="Li Z."/>
            <person name="Guo J."/>
            <person name="Li S."/>
            <person name="Chen X."/>
            <person name="Wang C."/>
            <person name="Dai X."/>
            <person name="Yang H."/>
            <person name="Song W."/>
            <person name="Hou L."/>
            <person name="Xu J."/>
            <person name="Tong Z."/>
            <person name="Xu A."/>
            <person name="Yuan X."/>
            <person name="Wang W."/>
            <person name="Yang Q."/>
            <person name="Chen L."/>
            <person name="Sun Z."/>
            <person name="Wang K."/>
            <person name="Pan B."/>
            <person name="Chen J."/>
            <person name="Bao Y."/>
            <person name="Liu F."/>
            <person name="Qi X."/>
            <person name="Gang D.R."/>
            <person name="Wen J."/>
            <person name="Li J."/>
        </authorList>
    </citation>
    <scope>NUCLEOTIDE SEQUENCE</scope>
    <source>
        <strain evidence="5">Dzin_1.0</strain>
    </source>
</reference>
<evidence type="ECO:0000256" key="4">
    <source>
        <dbReference type="RuleBase" id="RU364074"/>
    </source>
</evidence>
<evidence type="ECO:0000256" key="3">
    <source>
        <dbReference type="ARBA" id="ARBA00023052"/>
    </source>
</evidence>
<dbReference type="SUPFAM" id="SSF52518">
    <property type="entry name" value="Thiamin diphosphate-binding fold (THDP-binding)"/>
    <property type="match status" value="1"/>
</dbReference>
<dbReference type="EMBL" id="JAGGNH010000004">
    <property type="protein sequence ID" value="KAJ0975926.1"/>
    <property type="molecule type" value="Genomic_DNA"/>
</dbReference>
<proteinExistence type="predicted"/>
<dbReference type="PANTHER" id="PTHR11624:SF96">
    <property type="entry name" value="PYRUVATE DEHYDROGENASE E1 COMPONENT SUBUNIT BETA, MITOCHONDRIAL"/>
    <property type="match status" value="1"/>
</dbReference>
<dbReference type="Proteomes" id="UP001085076">
    <property type="component" value="Miscellaneous, Linkage group lg04"/>
</dbReference>
<gene>
    <name evidence="5" type="ORF">J5N97_017891</name>
</gene>
<name>A0A9D5CM66_9LILI</name>
<dbReference type="Gene3D" id="3.40.50.970">
    <property type="match status" value="1"/>
</dbReference>
<reference evidence="5" key="1">
    <citation type="submission" date="2021-03" db="EMBL/GenBank/DDBJ databases">
        <authorList>
            <person name="Li Z."/>
            <person name="Yang C."/>
        </authorList>
    </citation>
    <scope>NUCLEOTIDE SEQUENCE</scope>
    <source>
        <strain evidence="5">Dzin_1.0</strain>
        <tissue evidence="5">Leaf</tissue>
    </source>
</reference>
<dbReference type="PANTHER" id="PTHR11624">
    <property type="entry name" value="DEHYDROGENASE RELATED"/>
    <property type="match status" value="1"/>
</dbReference>
<comment type="catalytic activity">
    <reaction evidence="4">
        <text>N(6)-[(R)-lipoyl]-L-lysyl-[protein] + pyruvate + H(+) = N(6)-[(R)-S(8)-acetyldihydrolipoyl]-L-lysyl-[protein] + CO2</text>
        <dbReference type="Rhea" id="RHEA:19189"/>
        <dbReference type="Rhea" id="RHEA-COMP:10474"/>
        <dbReference type="Rhea" id="RHEA-COMP:10478"/>
        <dbReference type="ChEBI" id="CHEBI:15361"/>
        <dbReference type="ChEBI" id="CHEBI:15378"/>
        <dbReference type="ChEBI" id="CHEBI:16526"/>
        <dbReference type="ChEBI" id="CHEBI:83099"/>
        <dbReference type="ChEBI" id="CHEBI:83111"/>
        <dbReference type="EC" id="1.2.4.1"/>
    </reaction>
</comment>
<dbReference type="GO" id="GO:0004739">
    <property type="term" value="F:pyruvate dehydrogenase (acetyl-transferring) activity"/>
    <property type="evidence" value="ECO:0007669"/>
    <property type="project" value="UniProtKB-UniRule"/>
</dbReference>
<keyword evidence="4" id="KW-0670">Pyruvate</keyword>
<evidence type="ECO:0000256" key="1">
    <source>
        <dbReference type="ARBA" id="ARBA00001964"/>
    </source>
</evidence>
<evidence type="ECO:0000313" key="5">
    <source>
        <dbReference type="EMBL" id="KAJ0975926.1"/>
    </source>
</evidence>
<dbReference type="InterPro" id="IPR027110">
    <property type="entry name" value="PDHB_mito-type"/>
</dbReference>
<keyword evidence="6" id="KW-1185">Reference proteome</keyword>
<evidence type="ECO:0000256" key="2">
    <source>
        <dbReference type="ARBA" id="ARBA00023002"/>
    </source>
</evidence>